<feature type="transmembrane region" description="Helical" evidence="8">
    <location>
        <begin position="1641"/>
        <end position="1663"/>
    </location>
</feature>
<evidence type="ECO:0000256" key="8">
    <source>
        <dbReference type="SAM" id="Phobius"/>
    </source>
</evidence>
<sequence>MIHNRKLSTKKLSELDPYSILKSNIEYTDVKRPAYDEKTISGEDSYGSEKSYDQLITNTEFWDFVTFLTVTSLWNYAAAVSNLILYCITTYSMVFNDGVHDAAVIIVAKVVCNLVIIADVLLAFLHYSRNGAKQRSVILPRRLTLQTLDLLTLSSVFVSFSASLRENAIVRPIMLLAISIRLYRILSYYTRYQHIALHLLASLRENAIVRPIMLLAISIRLYRILSYYSLVTTTAGMNTKSYLLLKHGLIFVFFIHSFACLWMYEAQTKENKQLTNTWLKESPLSSVISAQLHRNGSTTESAKAYILSLLYVAGGITSVALGGGSALQNEEEKALLLCLMLISLQNEEEKALLLCLMLISFFYLNGLCLGTFTSVQVEKYRRQTQFINKFKLILSNLGSHNISKSLRSKMLKYYIQFWRQQDAINYSALFVGLPMAIRQQVLLDKFWYAIDEIHIFKNLHASFKRHLACYMTARICIPGEIIYSVENIRDCMTYITKGSVTLLSTVDGESPLITFGSGTSLGKVNLVYSMKNPTKVVAATYCTIYVLEKRILWKEISKYRQLQQSHMLHANIQRILQVARRLHKEKEEARERQHTSLQRTKRMLRIENEHQSIDYTLQDTTDKKNELSYIYVLCKRSNMYSDGIFVHTTWPWILNTESAFLSAWEIIVVLVVLTSCIGYPYEIAFSRSFSNDYVLYRVLGDIVYFIDVIFKLFTAIESDHGMLTTLVEISLNRLSQLSFICDLLAVFPLYAIASYTLHKEERYLILLSLSKLLKFYRIISYLQKLEYNFKLNIASVRMLKYVLFLLYPGYLVGCLYYMVLCFKTPCDQKMALANKTQNSISYSIMTAMLIMSGTGGIVEFYTIEEVSLILCVSISGTLTIVYLVGDYSATLTLAEREITMYMEMINVMRKFMITNHMVKHLQVRMNQYLIARWLDCKGMNYKDLYRDAPKQLFEEFQVKKYSKILYTNQIFHHLHVKIIKKLATSCQSVSLPPNEYVCYAGEVSREMYIIEHGYCEVISASSEKVDKILGPMSGFCMIETLLELAGIFNIRTITHVTLLKLALTSIKEAMLLVPEVAEQLTTLSAETKNSFAVRRLFTISSSEISQVSTEEKNDSWVVFPNSIVDPRYIDFHNGWTKFALIKYFMLSRTIQPYGQFILIWEIVRAFFAYASAMIFPVLHIYQFYVSNLNYYVLILDGFGLIDMYIRMHVCYYNKLGILVTHPRQTAKNYVCSSFVIDLLALLPTDYIILAVERQNITAFNRLQCFVRFNRVLQVYRLPDAFSIFSRDPLKRRGVYVTAIKFVLLTSVVMNSFAAIIVNLSVEVNNLENGLKNVTPSNDSWILIYKQSFTLDVYEPINIYVMAYYWVTTTTLQLSYGSINAGRDQEVIFIIVVIVAGYLWYNYVIVIISNSKATINAHLTLYQNHMKRLIEFMKQEKISKELQKKAIDHFEYIWQRTHGMDASNILRQCHVALRKDCALYLYEDTLKLVTVFADMLPSFYRMLGTAVNENYYLKNYPILQLNDIVKYVYIIHKGEVLVIGPDGSYFATLTRGCMFGNLDDIKHTRSMVTILSSTNVDLLTVPTEIFYYRLRDYPVVRNRIQKHILLENLSYMQTKLVKSEEQSANTIGIVKKKITRLLTHSIIRYLYVVQCLLAYILVLYQLAFHSQDAGFALKTIIVLGISYTLDVAYVCHVYIGFQTSHSTYALDSEQTHHKKRHITFSNCIDVASILPLELLAIFASTEQQTNIFYILRMNRACRLWNIYHFFNISYNFLNINVLAIKVASILTTMSTILHTETCIWYMIGKDNEDGWMYGTNRTTTCVNTYLCSLYFSVSLTSFSGYMNTRPRTVIELVILIFNTIVNKFIAAVVIGDMSSITKSSSSTLMNFDYSRGKMELFLKHSYISMPLFKGVMLYTSQLWHKSQGYQIPIFITQAPGYISASIKWAAYGHHIRDNWVFMDTHTDFIRLLIKKLQLHVYFPGDTICQQGDVNSTMYFIHSGNVNAFYITETEEIHVDSLDQNDCFGMIQGLFPNTPHTHTFKAVNVTSIIMLNLKTWIHMLQFYPGSKFLIYDRISKLDSCIGGI</sequence>
<dbReference type="InterPro" id="IPR050866">
    <property type="entry name" value="CNG_cation_channel"/>
</dbReference>
<evidence type="ECO:0000313" key="10">
    <source>
        <dbReference type="EMBL" id="KAK9746466.1"/>
    </source>
</evidence>
<feature type="transmembrane region" description="Helical" evidence="8">
    <location>
        <begin position="1675"/>
        <end position="1696"/>
    </location>
</feature>
<evidence type="ECO:0000256" key="2">
    <source>
        <dbReference type="ARBA" id="ARBA00022448"/>
    </source>
</evidence>
<dbReference type="EMBL" id="JASPKY010000039">
    <property type="protein sequence ID" value="KAK9746466.1"/>
    <property type="molecule type" value="Genomic_DNA"/>
</dbReference>
<dbReference type="SMART" id="SM00100">
    <property type="entry name" value="cNMP"/>
    <property type="match status" value="4"/>
</dbReference>
<evidence type="ECO:0000313" key="11">
    <source>
        <dbReference type="Proteomes" id="UP001458880"/>
    </source>
</evidence>
<dbReference type="PANTHER" id="PTHR45638">
    <property type="entry name" value="CYCLIC NUCLEOTIDE-GATED CATION CHANNEL SUBUNIT A"/>
    <property type="match status" value="1"/>
</dbReference>
<proteinExistence type="predicted"/>
<evidence type="ECO:0000256" key="4">
    <source>
        <dbReference type="ARBA" id="ARBA00022989"/>
    </source>
</evidence>
<feature type="transmembrane region" description="Helical" evidence="8">
    <location>
        <begin position="1848"/>
        <end position="1870"/>
    </location>
</feature>
<feature type="transmembrane region" description="Helical" evidence="8">
    <location>
        <begin position="351"/>
        <end position="372"/>
    </location>
</feature>
<dbReference type="SUPFAM" id="SSF81324">
    <property type="entry name" value="Voltage-gated potassium channels"/>
    <property type="match status" value="3"/>
</dbReference>
<keyword evidence="4 8" id="KW-1133">Transmembrane helix</keyword>
<feature type="transmembrane region" description="Helical" evidence="8">
    <location>
        <begin position="1157"/>
        <end position="1182"/>
    </location>
</feature>
<dbReference type="InterPro" id="IPR000595">
    <property type="entry name" value="cNMP-bd_dom"/>
</dbReference>
<keyword evidence="7" id="KW-0407">Ion channel</keyword>
<comment type="caution">
    <text evidence="10">The sequence shown here is derived from an EMBL/GenBank/DDBJ whole genome shotgun (WGS) entry which is preliminary data.</text>
</comment>
<feature type="domain" description="Cyclic nucleotide-binding" evidence="9">
    <location>
        <begin position="1955"/>
        <end position="2058"/>
    </location>
</feature>
<feature type="transmembrane region" description="Helical" evidence="8">
    <location>
        <begin position="1784"/>
        <end position="1802"/>
    </location>
</feature>
<dbReference type="Gene3D" id="1.10.287.70">
    <property type="match status" value="3"/>
</dbReference>
<feature type="transmembrane region" description="Helical" evidence="8">
    <location>
        <begin position="102"/>
        <end position="122"/>
    </location>
</feature>
<dbReference type="Pfam" id="PF00520">
    <property type="entry name" value="Ion_trans"/>
    <property type="match status" value="3"/>
</dbReference>
<feature type="domain" description="Cyclic nucleotide-binding" evidence="9">
    <location>
        <begin position="455"/>
        <end position="550"/>
    </location>
</feature>
<feature type="transmembrane region" description="Helical" evidence="8">
    <location>
        <begin position="737"/>
        <end position="757"/>
    </location>
</feature>
<name>A0AAW1MJJ8_POPJA</name>
<dbReference type="GO" id="GO:0005221">
    <property type="term" value="F:intracellularly cyclic nucleotide-activated monoatomic cation channel activity"/>
    <property type="evidence" value="ECO:0007669"/>
    <property type="project" value="InterPro"/>
</dbReference>
<evidence type="ECO:0000256" key="3">
    <source>
        <dbReference type="ARBA" id="ARBA00022692"/>
    </source>
</evidence>
<feature type="domain" description="Cyclic nucleotide-binding" evidence="9">
    <location>
        <begin position="970"/>
        <end position="1070"/>
    </location>
</feature>
<feature type="transmembrane region" description="Helical" evidence="8">
    <location>
        <begin position="1822"/>
        <end position="1841"/>
    </location>
</feature>
<keyword evidence="5" id="KW-0406">Ion transport</keyword>
<feature type="transmembrane region" description="Helical" evidence="8">
    <location>
        <begin position="304"/>
        <end position="327"/>
    </location>
</feature>
<evidence type="ECO:0000256" key="6">
    <source>
        <dbReference type="ARBA" id="ARBA00023136"/>
    </source>
</evidence>
<keyword evidence="6 8" id="KW-0472">Membrane</keyword>
<organism evidence="10 11">
    <name type="scientific">Popillia japonica</name>
    <name type="common">Japanese beetle</name>
    <dbReference type="NCBI Taxonomy" id="7064"/>
    <lineage>
        <taxon>Eukaryota</taxon>
        <taxon>Metazoa</taxon>
        <taxon>Ecdysozoa</taxon>
        <taxon>Arthropoda</taxon>
        <taxon>Hexapoda</taxon>
        <taxon>Insecta</taxon>
        <taxon>Pterygota</taxon>
        <taxon>Neoptera</taxon>
        <taxon>Endopterygota</taxon>
        <taxon>Coleoptera</taxon>
        <taxon>Polyphaga</taxon>
        <taxon>Scarabaeiformia</taxon>
        <taxon>Scarabaeidae</taxon>
        <taxon>Rutelinae</taxon>
        <taxon>Popillia</taxon>
    </lineage>
</organism>
<evidence type="ECO:0000256" key="7">
    <source>
        <dbReference type="ARBA" id="ARBA00023286"/>
    </source>
</evidence>
<comment type="subcellular location">
    <subcellularLocation>
        <location evidence="1">Membrane</location>
        <topology evidence="1">Multi-pass membrane protein</topology>
    </subcellularLocation>
</comment>
<dbReference type="InterPro" id="IPR018490">
    <property type="entry name" value="cNMP-bd_dom_sf"/>
</dbReference>
<dbReference type="Proteomes" id="UP001458880">
    <property type="component" value="Unassembled WGS sequence"/>
</dbReference>
<dbReference type="SUPFAM" id="SSF51206">
    <property type="entry name" value="cAMP-binding domain-like"/>
    <property type="match status" value="4"/>
</dbReference>
<dbReference type="Gene3D" id="1.10.287.630">
    <property type="entry name" value="Helix hairpin bin"/>
    <property type="match status" value="2"/>
</dbReference>
<keyword evidence="11" id="KW-1185">Reference proteome</keyword>
<feature type="transmembrane region" description="Helical" evidence="8">
    <location>
        <begin position="245"/>
        <end position="264"/>
    </location>
</feature>
<feature type="transmembrane region" description="Helical" evidence="8">
    <location>
        <begin position="840"/>
        <end position="861"/>
    </location>
</feature>
<feature type="transmembrane region" description="Helical" evidence="8">
    <location>
        <begin position="867"/>
        <end position="894"/>
    </location>
</feature>
<dbReference type="InterPro" id="IPR005821">
    <property type="entry name" value="Ion_trans_dom"/>
</dbReference>
<dbReference type="GO" id="GO:0005249">
    <property type="term" value="F:voltage-gated potassium channel activity"/>
    <property type="evidence" value="ECO:0007669"/>
    <property type="project" value="TreeGrafter"/>
</dbReference>
<keyword evidence="3 8" id="KW-0812">Transmembrane</keyword>
<keyword evidence="2" id="KW-0813">Transport</keyword>
<dbReference type="GO" id="GO:0044877">
    <property type="term" value="F:protein-containing complex binding"/>
    <property type="evidence" value="ECO:0007669"/>
    <property type="project" value="TreeGrafter"/>
</dbReference>
<accession>A0AAW1MJJ8</accession>
<feature type="transmembrane region" description="Helical" evidence="8">
    <location>
        <begin position="1386"/>
        <end position="1407"/>
    </location>
</feature>
<keyword evidence="7" id="KW-1071">Ligand-gated ion channel</keyword>
<feature type="transmembrane region" description="Helical" evidence="8">
    <location>
        <begin position="1294"/>
        <end position="1317"/>
    </location>
</feature>
<protein>
    <submittedName>
        <fullName evidence="10">Cyclic nucleotide-binding domain</fullName>
    </submittedName>
</protein>
<dbReference type="GO" id="GO:0016020">
    <property type="term" value="C:membrane"/>
    <property type="evidence" value="ECO:0007669"/>
    <property type="project" value="UniProtKB-SubCell"/>
</dbReference>
<dbReference type="PANTHER" id="PTHR45638:SF19">
    <property type="entry name" value="CYCLIC NUCLEOTIDE-BINDING DOMAIN-CONTAINING PROTEIN"/>
    <property type="match status" value="1"/>
</dbReference>
<feature type="transmembrane region" description="Helical" evidence="8">
    <location>
        <begin position="1758"/>
        <end position="1777"/>
    </location>
</feature>
<evidence type="ECO:0000259" key="9">
    <source>
        <dbReference type="PROSITE" id="PS50042"/>
    </source>
</evidence>
<feature type="transmembrane region" description="Helical" evidence="8">
    <location>
        <begin position="659"/>
        <end position="681"/>
    </location>
</feature>
<feature type="transmembrane region" description="Helical" evidence="8">
    <location>
        <begin position="1717"/>
        <end position="1738"/>
    </location>
</feature>
<reference evidence="10 11" key="1">
    <citation type="journal article" date="2024" name="BMC Genomics">
        <title>De novo assembly and annotation of Popillia japonica's genome with initial clues to its potential as an invasive pest.</title>
        <authorList>
            <person name="Cucini C."/>
            <person name="Boschi S."/>
            <person name="Funari R."/>
            <person name="Cardaioli E."/>
            <person name="Iannotti N."/>
            <person name="Marturano G."/>
            <person name="Paoli F."/>
            <person name="Bruttini M."/>
            <person name="Carapelli A."/>
            <person name="Frati F."/>
            <person name="Nardi F."/>
        </authorList>
    </citation>
    <scope>NUCLEOTIDE SEQUENCE [LARGE SCALE GENOMIC DNA]</scope>
    <source>
        <strain evidence="10">DMR45628</strain>
    </source>
</reference>
<evidence type="ECO:0000256" key="1">
    <source>
        <dbReference type="ARBA" id="ARBA00004141"/>
    </source>
</evidence>
<dbReference type="Pfam" id="PF00027">
    <property type="entry name" value="cNMP_binding"/>
    <property type="match status" value="2"/>
</dbReference>
<dbReference type="PROSITE" id="PS50042">
    <property type="entry name" value="CNMP_BINDING_3"/>
    <property type="match status" value="4"/>
</dbReference>
<evidence type="ECO:0000256" key="5">
    <source>
        <dbReference type="ARBA" id="ARBA00023065"/>
    </source>
</evidence>
<feature type="domain" description="Cyclic nucleotide-binding" evidence="9">
    <location>
        <begin position="1490"/>
        <end position="1606"/>
    </location>
</feature>
<feature type="transmembrane region" description="Helical" evidence="8">
    <location>
        <begin position="73"/>
        <end position="96"/>
    </location>
</feature>
<gene>
    <name evidence="10" type="ORF">QE152_g6102</name>
</gene>
<dbReference type="Gene3D" id="2.60.120.10">
    <property type="entry name" value="Jelly Rolls"/>
    <property type="match status" value="4"/>
</dbReference>
<feature type="transmembrane region" description="Helical" evidence="8">
    <location>
        <begin position="798"/>
        <end position="819"/>
    </location>
</feature>
<dbReference type="CDD" id="cd00038">
    <property type="entry name" value="CAP_ED"/>
    <property type="match status" value="4"/>
</dbReference>
<feature type="transmembrane region" description="Helical" evidence="8">
    <location>
        <begin position="1188"/>
        <end position="1205"/>
    </location>
</feature>
<dbReference type="InterPro" id="IPR014710">
    <property type="entry name" value="RmlC-like_jellyroll"/>
</dbReference>
<feature type="transmembrane region" description="Helical" evidence="8">
    <location>
        <begin position="693"/>
        <end position="716"/>
    </location>
</feature>